<proteinExistence type="predicted"/>
<comment type="caution">
    <text evidence="1">The sequence shown here is derived from an EMBL/GenBank/DDBJ whole genome shotgun (WGS) entry which is preliminary data.</text>
</comment>
<evidence type="ECO:0000313" key="2">
    <source>
        <dbReference type="Proteomes" id="UP001558652"/>
    </source>
</evidence>
<sequence length="106" mass="12137">TFKLSPEPHQSVVKCLHEANSSNSAEAIHSTYCRYEIHLVIKFITLHHKFAAEIHRQLVETYGTGVMSRQHIYSGLGHIKMVAQTVKVEDYDICLLGQKRGFIRMI</sequence>
<protein>
    <submittedName>
        <fullName evidence="1">Uncharacterized protein</fullName>
    </submittedName>
</protein>
<accession>A0ABD0ZK67</accession>
<dbReference type="Proteomes" id="UP001558652">
    <property type="component" value="Unassembled WGS sequence"/>
</dbReference>
<feature type="non-terminal residue" evidence="1">
    <location>
        <position position="1"/>
    </location>
</feature>
<reference evidence="1 2" key="1">
    <citation type="submission" date="2024-07" db="EMBL/GenBank/DDBJ databases">
        <title>Chromosome-level genome assembly of the water stick insect Ranatra chinensis (Heteroptera: Nepidae).</title>
        <authorList>
            <person name="Liu X."/>
        </authorList>
    </citation>
    <scope>NUCLEOTIDE SEQUENCE [LARGE SCALE GENOMIC DNA]</scope>
    <source>
        <strain evidence="1">Cailab_2021Rc</strain>
        <tissue evidence="1">Muscle</tissue>
    </source>
</reference>
<evidence type="ECO:0000313" key="1">
    <source>
        <dbReference type="EMBL" id="KAL1140444.1"/>
    </source>
</evidence>
<name>A0ABD0ZK67_9HEMI</name>
<keyword evidence="2" id="KW-1185">Reference proteome</keyword>
<dbReference type="EMBL" id="JBFDAA010000001">
    <property type="protein sequence ID" value="KAL1140444.1"/>
    <property type="molecule type" value="Genomic_DNA"/>
</dbReference>
<dbReference type="AlphaFoldDB" id="A0ABD0ZK67"/>
<gene>
    <name evidence="1" type="ORF">AAG570_000376</name>
</gene>
<organism evidence="1 2">
    <name type="scientific">Ranatra chinensis</name>
    <dbReference type="NCBI Taxonomy" id="642074"/>
    <lineage>
        <taxon>Eukaryota</taxon>
        <taxon>Metazoa</taxon>
        <taxon>Ecdysozoa</taxon>
        <taxon>Arthropoda</taxon>
        <taxon>Hexapoda</taxon>
        <taxon>Insecta</taxon>
        <taxon>Pterygota</taxon>
        <taxon>Neoptera</taxon>
        <taxon>Paraneoptera</taxon>
        <taxon>Hemiptera</taxon>
        <taxon>Heteroptera</taxon>
        <taxon>Panheteroptera</taxon>
        <taxon>Nepomorpha</taxon>
        <taxon>Nepidae</taxon>
        <taxon>Ranatrinae</taxon>
        <taxon>Ranatra</taxon>
    </lineage>
</organism>